<evidence type="ECO:0000313" key="2">
    <source>
        <dbReference type="WBParaSite" id="PS1159_v2.g9497.t1"/>
    </source>
</evidence>
<sequence length="470" mass="49639">MQNFVFSLYGGGGVVGGGGVTAASNNTVGNSHHQELYSQSTSSSSSLSPSLSLSDRKPFKILQPPEKRARIDTPSSTSSSIPSPTNNNNCIISGNGGMSVQTNGNNDNDIFTNGHTENSSKITSATSIDSLDNCSTVSSGDPTNQVRTLFVSGLPMDTKPRELYLLFRAYSGYESSLLKVTNKNGKASAPVGFVTFTTHQDANEARRKLQGVRFDPELSQTIRLELAKSNTKVSKPKQPSPPAFSQGLSGGVVTPNSGGAAFLPLHHSVHDQANLLAAAASNNMFEQIQALNDQQQLLASGMFSVPLQGLPLLHGGNQFLQQQQNNAALAAMAQLQQHQQHIFGANAAMLNLIGNHPASAVAAAAAASNSHSGGANPPCSTLFVANLGSNPSEEEIRQLFKKFPGFCRLRLNNKSGSPVAFIEFSDVRQAAMALSNLQGTQLASSERGNGIRIEYARTKMGEGVPSIPML</sequence>
<dbReference type="WBParaSite" id="PS1159_v2.g9497.t1">
    <property type="protein sequence ID" value="PS1159_v2.g9497.t1"/>
    <property type="gene ID" value="PS1159_v2.g9497"/>
</dbReference>
<proteinExistence type="predicted"/>
<evidence type="ECO:0000313" key="1">
    <source>
        <dbReference type="Proteomes" id="UP000887580"/>
    </source>
</evidence>
<name>A0AC35GWD7_9BILA</name>
<protein>
    <submittedName>
        <fullName evidence="2">RRM domain-containing protein</fullName>
    </submittedName>
</protein>
<reference evidence="2" key="1">
    <citation type="submission" date="2022-11" db="UniProtKB">
        <authorList>
            <consortium name="WormBaseParasite"/>
        </authorList>
    </citation>
    <scope>IDENTIFICATION</scope>
</reference>
<dbReference type="Proteomes" id="UP000887580">
    <property type="component" value="Unplaced"/>
</dbReference>
<accession>A0AC35GWD7</accession>
<organism evidence="1 2">
    <name type="scientific">Panagrolaimus sp. PS1159</name>
    <dbReference type="NCBI Taxonomy" id="55785"/>
    <lineage>
        <taxon>Eukaryota</taxon>
        <taxon>Metazoa</taxon>
        <taxon>Ecdysozoa</taxon>
        <taxon>Nematoda</taxon>
        <taxon>Chromadorea</taxon>
        <taxon>Rhabditida</taxon>
        <taxon>Tylenchina</taxon>
        <taxon>Panagrolaimomorpha</taxon>
        <taxon>Panagrolaimoidea</taxon>
        <taxon>Panagrolaimidae</taxon>
        <taxon>Panagrolaimus</taxon>
    </lineage>
</organism>